<evidence type="ECO:0000313" key="2">
    <source>
        <dbReference type="EMBL" id="MDV3456240.1"/>
    </source>
</evidence>
<dbReference type="RefSeq" id="WP_317225433.1">
    <property type="nucleotide sequence ID" value="NZ_JAWJEJ010000001.1"/>
</dbReference>
<sequence>MVAAICLFSSVSIAQDAAPSPAEPKPAKEKMICRSQVATGSFMTKRVCHTKAEWARINGANEQHTDGFRDRSSRGGMLAAPGD</sequence>
<protein>
    <recommendedName>
        <fullName evidence="4">YARHG domain-containing protein</fullName>
    </recommendedName>
</protein>
<dbReference type="EMBL" id="JAWJEJ010000001">
    <property type="protein sequence ID" value="MDV3456240.1"/>
    <property type="molecule type" value="Genomic_DNA"/>
</dbReference>
<evidence type="ECO:0000256" key="1">
    <source>
        <dbReference type="SAM" id="MobiDB-lite"/>
    </source>
</evidence>
<organism evidence="2 3">
    <name type="scientific">Sphingomonas agrestis</name>
    <dbReference type="NCBI Taxonomy" id="3080540"/>
    <lineage>
        <taxon>Bacteria</taxon>
        <taxon>Pseudomonadati</taxon>
        <taxon>Pseudomonadota</taxon>
        <taxon>Alphaproteobacteria</taxon>
        <taxon>Sphingomonadales</taxon>
        <taxon>Sphingomonadaceae</taxon>
        <taxon>Sphingomonas</taxon>
    </lineage>
</organism>
<feature type="compositionally biased region" description="Basic and acidic residues" evidence="1">
    <location>
        <begin position="63"/>
        <end position="73"/>
    </location>
</feature>
<accession>A0ABU3Y4B6</accession>
<evidence type="ECO:0008006" key="4">
    <source>
        <dbReference type="Google" id="ProtNLM"/>
    </source>
</evidence>
<dbReference type="Proteomes" id="UP001273531">
    <property type="component" value="Unassembled WGS sequence"/>
</dbReference>
<proteinExistence type="predicted"/>
<comment type="caution">
    <text evidence="2">The sequence shown here is derived from an EMBL/GenBank/DDBJ whole genome shotgun (WGS) entry which is preliminary data.</text>
</comment>
<name>A0ABU3Y4B6_9SPHN</name>
<gene>
    <name evidence="2" type="ORF">RZN05_04535</name>
</gene>
<evidence type="ECO:0000313" key="3">
    <source>
        <dbReference type="Proteomes" id="UP001273531"/>
    </source>
</evidence>
<reference evidence="2 3" key="1">
    <citation type="submission" date="2023-10" db="EMBL/GenBank/DDBJ databases">
        <title>Sphingomonas sp. HF-S4 16S ribosomal RNA gene Genome sequencing and assembly.</title>
        <authorList>
            <person name="Lee H."/>
        </authorList>
    </citation>
    <scope>NUCLEOTIDE SEQUENCE [LARGE SCALE GENOMIC DNA]</scope>
    <source>
        <strain evidence="2 3">HF-S4</strain>
    </source>
</reference>
<keyword evidence="3" id="KW-1185">Reference proteome</keyword>
<feature type="region of interest" description="Disordered" evidence="1">
    <location>
        <begin position="63"/>
        <end position="83"/>
    </location>
</feature>